<organism evidence="2 3">
    <name type="scientific">Bradyrhizobium algeriense</name>
    <dbReference type="NCBI Taxonomy" id="634784"/>
    <lineage>
        <taxon>Bacteria</taxon>
        <taxon>Pseudomonadati</taxon>
        <taxon>Pseudomonadota</taxon>
        <taxon>Alphaproteobacteria</taxon>
        <taxon>Hyphomicrobiales</taxon>
        <taxon>Nitrobacteraceae</taxon>
        <taxon>Bradyrhizobium</taxon>
    </lineage>
</organism>
<name>A0ABU8BE01_9BRAD</name>
<evidence type="ECO:0000313" key="2">
    <source>
        <dbReference type="EMBL" id="MEH2556785.1"/>
    </source>
</evidence>
<proteinExistence type="predicted"/>
<keyword evidence="1" id="KW-0472">Membrane</keyword>
<evidence type="ECO:0000313" key="3">
    <source>
        <dbReference type="Proteomes" id="UP001364224"/>
    </source>
</evidence>
<evidence type="ECO:0008006" key="4">
    <source>
        <dbReference type="Google" id="ProtNLM"/>
    </source>
</evidence>
<evidence type="ECO:0000256" key="1">
    <source>
        <dbReference type="SAM" id="Phobius"/>
    </source>
</evidence>
<dbReference type="Proteomes" id="UP001364224">
    <property type="component" value="Unassembled WGS sequence"/>
</dbReference>
<feature type="transmembrane region" description="Helical" evidence="1">
    <location>
        <begin position="17"/>
        <end position="37"/>
    </location>
</feature>
<keyword evidence="3" id="KW-1185">Reference proteome</keyword>
<dbReference type="EMBL" id="JAZHRV010000001">
    <property type="protein sequence ID" value="MEH2556785.1"/>
    <property type="molecule type" value="Genomic_DNA"/>
</dbReference>
<protein>
    <recommendedName>
        <fullName evidence="4">DUF4350 domain-containing protein</fullName>
    </recommendedName>
</protein>
<keyword evidence="1" id="KW-0812">Transmembrane</keyword>
<keyword evidence="1" id="KW-1133">Transmembrane helix</keyword>
<gene>
    <name evidence="2" type="ORF">V1286_004314</name>
</gene>
<reference evidence="2 3" key="1">
    <citation type="submission" date="2024-02" db="EMBL/GenBank/DDBJ databases">
        <title>Adaptive strategies in a cosmopolitan and abundant soil bacterium.</title>
        <authorList>
            <person name="Carini P."/>
        </authorList>
    </citation>
    <scope>NUCLEOTIDE SEQUENCE [LARGE SCALE GENOMIC DNA]</scope>
    <source>
        <strain evidence="2 3">AZCC 1608</strain>
    </source>
</reference>
<comment type="caution">
    <text evidence="2">The sequence shown here is derived from an EMBL/GenBank/DDBJ whole genome shotgun (WGS) entry which is preliminary data.</text>
</comment>
<accession>A0ABU8BE01</accession>
<sequence length="115" mass="11839">MTTDRRQQHRALPLGRIAGAIALVVFGWLAVVVALTFGSAPGKSMAIVGPQSQALAAIAKANGRILVSNDYFTIARSDDAGFVARLYAAGALLVLDAEQAGGCSGLSPKRSTAQL</sequence>
<dbReference type="RefSeq" id="WP_334482285.1">
    <property type="nucleotide sequence ID" value="NZ_JAZHRV010000001.1"/>
</dbReference>